<reference evidence="2 3" key="1">
    <citation type="submission" date="2019-04" db="EMBL/GenBank/DDBJ databases">
        <title>Natronomonas sp. F20-122 a newhaloarchaeon isolated from a saline saltern of Isla Bacuta, Huelva, Spain.</title>
        <authorList>
            <person name="Duran-Viseras A."/>
            <person name="Sanchez-Porro C."/>
            <person name="Ventosa A."/>
        </authorList>
    </citation>
    <scope>NUCLEOTIDE SEQUENCE [LARGE SCALE GENOMIC DNA]</scope>
    <source>
        <strain evidence="2 3">F20-122</strain>
    </source>
</reference>
<dbReference type="GO" id="GO:0016791">
    <property type="term" value="F:phosphatase activity"/>
    <property type="evidence" value="ECO:0007669"/>
    <property type="project" value="TreeGrafter"/>
</dbReference>
<protein>
    <submittedName>
        <fullName evidence="2">Serine/threonine protein phosphatase</fullName>
    </submittedName>
</protein>
<comment type="caution">
    <text evidence="2">The sequence shown here is derived from an EMBL/GenBank/DDBJ whole genome shotgun (WGS) entry which is preliminary data.</text>
</comment>
<feature type="domain" description="Calcineurin-like phosphoesterase" evidence="1">
    <location>
        <begin position="24"/>
        <end position="175"/>
    </location>
</feature>
<sequence>MIPSFHPDVKADHLRVDLSGWADVYVVGDVHGCADALDRLLSVLDITDDDLVLFVGDLIRKGPDSAGVVRRVRAADNMRSVRGNNEEKVLRGEKTVPGLDDDDLTWLRSLPVAISWDGGLIVHGGVDPRRPLREHTVDDLQNTRSLAPDGGYDAPFWYERYDRSPQVFFGHTVLDAPVETESAIGLDTGCVYGGSLTAYDLRRDRFRDVPARRPGRSRSESKIVTRCTIAE</sequence>
<proteinExistence type="predicted"/>
<dbReference type="InterPro" id="IPR050126">
    <property type="entry name" value="Ap4A_hydrolase"/>
</dbReference>
<evidence type="ECO:0000313" key="2">
    <source>
        <dbReference type="EMBL" id="TKR27645.1"/>
    </source>
</evidence>
<dbReference type="Proteomes" id="UP000308037">
    <property type="component" value="Unassembled WGS sequence"/>
</dbReference>
<dbReference type="CDD" id="cd00144">
    <property type="entry name" value="MPP_PPP_family"/>
    <property type="match status" value="1"/>
</dbReference>
<dbReference type="EMBL" id="QKNX01000001">
    <property type="protein sequence ID" value="TKR27645.1"/>
    <property type="molecule type" value="Genomic_DNA"/>
</dbReference>
<dbReference type="InterPro" id="IPR029052">
    <property type="entry name" value="Metallo-depent_PP-like"/>
</dbReference>
<dbReference type="RefSeq" id="WP_137274946.1">
    <property type="nucleotide sequence ID" value="NZ_QKNX01000001.1"/>
</dbReference>
<organism evidence="2 3">
    <name type="scientific">Natronomonas salsuginis</name>
    <dbReference type="NCBI Taxonomy" id="2217661"/>
    <lineage>
        <taxon>Archaea</taxon>
        <taxon>Methanobacteriati</taxon>
        <taxon>Methanobacteriota</taxon>
        <taxon>Stenosarchaea group</taxon>
        <taxon>Halobacteria</taxon>
        <taxon>Halobacteriales</taxon>
        <taxon>Natronomonadaceae</taxon>
        <taxon>Natronomonas</taxon>
    </lineage>
</organism>
<dbReference type="PANTHER" id="PTHR42850">
    <property type="entry name" value="METALLOPHOSPHOESTERASE"/>
    <property type="match status" value="1"/>
</dbReference>
<accession>A0A4U5JFT8</accession>
<dbReference type="Pfam" id="PF00149">
    <property type="entry name" value="Metallophos"/>
    <property type="match status" value="1"/>
</dbReference>
<name>A0A4U5JFT8_9EURY</name>
<dbReference type="AlphaFoldDB" id="A0A4U5JFT8"/>
<keyword evidence="3" id="KW-1185">Reference proteome</keyword>
<dbReference type="SUPFAM" id="SSF56300">
    <property type="entry name" value="Metallo-dependent phosphatases"/>
    <property type="match status" value="1"/>
</dbReference>
<evidence type="ECO:0000259" key="1">
    <source>
        <dbReference type="Pfam" id="PF00149"/>
    </source>
</evidence>
<dbReference type="OrthoDB" id="303721at2157"/>
<dbReference type="PANTHER" id="PTHR42850:SF4">
    <property type="entry name" value="ZINC-DEPENDENT ENDOPOLYPHOSPHATASE"/>
    <property type="match status" value="1"/>
</dbReference>
<evidence type="ECO:0000313" key="3">
    <source>
        <dbReference type="Proteomes" id="UP000308037"/>
    </source>
</evidence>
<gene>
    <name evidence="2" type="ORF">DM868_00705</name>
</gene>
<dbReference type="GO" id="GO:0005737">
    <property type="term" value="C:cytoplasm"/>
    <property type="evidence" value="ECO:0007669"/>
    <property type="project" value="TreeGrafter"/>
</dbReference>
<dbReference type="InterPro" id="IPR004843">
    <property type="entry name" value="Calcineurin-like_PHP"/>
</dbReference>
<dbReference type="Gene3D" id="3.60.21.10">
    <property type="match status" value="1"/>
</dbReference>